<keyword evidence="3 7" id="KW-0489">Methyltransferase</keyword>
<dbReference type="SMART" id="SM00650">
    <property type="entry name" value="rADc"/>
    <property type="match status" value="1"/>
</dbReference>
<dbReference type="AlphaFoldDB" id="A0A6N4RDL8"/>
<evidence type="ECO:0000256" key="2">
    <source>
        <dbReference type="ARBA" id="ARBA00022552"/>
    </source>
</evidence>
<dbReference type="EC" id="2.1.1.182" evidence="7"/>
<dbReference type="NCBIfam" id="TIGR00755">
    <property type="entry name" value="ksgA"/>
    <property type="match status" value="1"/>
</dbReference>
<evidence type="ECO:0000256" key="3">
    <source>
        <dbReference type="ARBA" id="ARBA00022603"/>
    </source>
</evidence>
<evidence type="ECO:0000256" key="8">
    <source>
        <dbReference type="PROSITE-ProRule" id="PRU01026"/>
    </source>
</evidence>
<dbReference type="PROSITE" id="PS01131">
    <property type="entry name" value="RRNA_A_DIMETH"/>
    <property type="match status" value="1"/>
</dbReference>
<comment type="caution">
    <text evidence="10">The sequence shown here is derived from an EMBL/GenBank/DDBJ whole genome shotgun (WGS) entry which is preliminary data.</text>
</comment>
<accession>A0A6N4RDL8</accession>
<dbReference type="Proteomes" id="UP000320948">
    <property type="component" value="Unassembled WGS sequence"/>
</dbReference>
<dbReference type="Gene3D" id="1.10.8.100">
    <property type="entry name" value="Ribosomal RNA adenine dimethylase-like, domain 2"/>
    <property type="match status" value="1"/>
</dbReference>
<feature type="domain" description="Ribosomal RNA adenine methylase transferase N-terminal" evidence="9">
    <location>
        <begin position="20"/>
        <end position="191"/>
    </location>
</feature>
<evidence type="ECO:0000256" key="7">
    <source>
        <dbReference type="HAMAP-Rule" id="MF_00607"/>
    </source>
</evidence>
<gene>
    <name evidence="7 10" type="primary">rsmA</name>
    <name evidence="7" type="synonym">ksgA</name>
    <name evidence="10" type="ORF">DI628_00955</name>
</gene>
<dbReference type="FunFam" id="1.10.8.100:FF:000001">
    <property type="entry name" value="Ribosomal RNA small subunit methyltransferase A"/>
    <property type="match status" value="1"/>
</dbReference>
<feature type="binding site" evidence="7 8">
    <location>
        <position position="106"/>
    </location>
    <ligand>
        <name>S-adenosyl-L-methionine</name>
        <dbReference type="ChEBI" id="CHEBI:59789"/>
    </ligand>
</feature>
<proteinExistence type="inferred from homology"/>
<sequence>MSQIRAAKHLGQHFLHERGVIDRIVAAISPKAGEHIVEIGPGTGVLTRALLQAGAHVTAIEIDERCWPVLEDMSTQFDNRLSIHKGDALQAFGKAVPVAGLKVVGNLPYNVGTEMVAQLVQMTPTTAEMTFMLQKEVVERICAVPDTRDWGRLGVLCDLYCNRQDLFDVSPGAFTPPPKVMSSVVRLTPLPAMREAVDIRKLDTLLRLVFTQRRKMLRSVLKGHITEATMESLGITPTDRAEVLTTAQFCALANSL</sequence>
<comment type="similarity">
    <text evidence="7">Belongs to the class I-like SAM-binding methyltransferase superfamily. rRNA adenine N(6)-methyltransferase family. RsmA subfamily.</text>
</comment>
<evidence type="ECO:0000313" key="11">
    <source>
        <dbReference type="Proteomes" id="UP000320948"/>
    </source>
</evidence>
<dbReference type="InterPro" id="IPR020598">
    <property type="entry name" value="rRNA_Ade_methylase_Trfase_N"/>
</dbReference>
<feature type="binding site" evidence="7 8">
    <location>
        <position position="61"/>
    </location>
    <ligand>
        <name>S-adenosyl-L-methionine</name>
        <dbReference type="ChEBI" id="CHEBI:59789"/>
    </ligand>
</feature>
<dbReference type="EMBL" id="VAFM01000001">
    <property type="protein sequence ID" value="TKW61228.1"/>
    <property type="molecule type" value="Genomic_DNA"/>
</dbReference>
<name>A0A6N4RDL8_BLAVI</name>
<evidence type="ECO:0000256" key="5">
    <source>
        <dbReference type="ARBA" id="ARBA00022691"/>
    </source>
</evidence>
<keyword evidence="5 7" id="KW-0949">S-adenosyl-L-methionine</keyword>
<evidence type="ECO:0000259" key="9">
    <source>
        <dbReference type="SMART" id="SM00650"/>
    </source>
</evidence>
<keyword evidence="6 7" id="KW-0694">RNA-binding</keyword>
<keyword evidence="4 7" id="KW-0808">Transferase</keyword>
<reference evidence="10 11" key="1">
    <citation type="journal article" date="2017" name="Nat. Commun.">
        <title>In situ click chemistry generation of cyclooxygenase-2 inhibitors.</title>
        <authorList>
            <person name="Bhardwaj A."/>
            <person name="Kaur J."/>
            <person name="Wuest M."/>
            <person name="Wuest F."/>
        </authorList>
    </citation>
    <scope>NUCLEOTIDE SEQUENCE [LARGE SCALE GENOMIC DNA]</scope>
    <source>
        <strain evidence="10">S2_018_000_R2_106</strain>
    </source>
</reference>
<dbReference type="GO" id="GO:0005829">
    <property type="term" value="C:cytosol"/>
    <property type="evidence" value="ECO:0007669"/>
    <property type="project" value="TreeGrafter"/>
</dbReference>
<dbReference type="GO" id="GO:0003723">
    <property type="term" value="F:RNA binding"/>
    <property type="evidence" value="ECO:0007669"/>
    <property type="project" value="UniProtKB-UniRule"/>
</dbReference>
<dbReference type="InterPro" id="IPR020596">
    <property type="entry name" value="rRNA_Ade_Mease_Trfase_CS"/>
</dbReference>
<evidence type="ECO:0000256" key="4">
    <source>
        <dbReference type="ARBA" id="ARBA00022679"/>
    </source>
</evidence>
<comment type="function">
    <text evidence="7">Specifically dimethylates two adjacent adenosines (A1518 and A1519) in the loop of a conserved hairpin near the 3'-end of 16S rRNA in the 30S particle. May play a critical role in biogenesis of 30S subunits.</text>
</comment>
<feature type="binding site" evidence="7 8">
    <location>
        <position position="40"/>
    </location>
    <ligand>
        <name>S-adenosyl-L-methionine</name>
        <dbReference type="ChEBI" id="CHEBI:59789"/>
    </ligand>
</feature>
<feature type="binding site" evidence="7 8">
    <location>
        <position position="13"/>
    </location>
    <ligand>
        <name>S-adenosyl-L-methionine</name>
        <dbReference type="ChEBI" id="CHEBI:59789"/>
    </ligand>
</feature>
<dbReference type="HAMAP" id="MF_00607">
    <property type="entry name" value="16SrRNA_methyltr_A"/>
    <property type="match status" value="1"/>
</dbReference>
<dbReference type="GO" id="GO:0052908">
    <property type="term" value="F:16S rRNA (adenine(1518)-N(6)/adenine(1519)-N(6))-dimethyltransferase activity"/>
    <property type="evidence" value="ECO:0007669"/>
    <property type="project" value="UniProtKB-EC"/>
</dbReference>
<protein>
    <recommendedName>
        <fullName evidence="7">Ribosomal RNA small subunit methyltransferase A</fullName>
        <ecNumber evidence="7">2.1.1.182</ecNumber>
    </recommendedName>
    <alternativeName>
        <fullName evidence="7">16S rRNA (adenine(1518)-N(6)/adenine(1519)-N(6))-dimethyltransferase</fullName>
    </alternativeName>
    <alternativeName>
        <fullName evidence="7">16S rRNA dimethyladenosine transferase</fullName>
    </alternativeName>
    <alternativeName>
        <fullName evidence="7">16S rRNA dimethylase</fullName>
    </alternativeName>
    <alternativeName>
        <fullName evidence="7">S-adenosylmethionine-6-N', N'-adenosyl(rRNA) dimethyltransferase</fullName>
    </alternativeName>
</protein>
<evidence type="ECO:0000256" key="6">
    <source>
        <dbReference type="ARBA" id="ARBA00022884"/>
    </source>
</evidence>
<dbReference type="InterPro" id="IPR029063">
    <property type="entry name" value="SAM-dependent_MTases_sf"/>
</dbReference>
<dbReference type="SUPFAM" id="SSF53335">
    <property type="entry name" value="S-adenosyl-L-methionine-dependent methyltransferases"/>
    <property type="match status" value="1"/>
</dbReference>
<evidence type="ECO:0000256" key="1">
    <source>
        <dbReference type="ARBA" id="ARBA00022490"/>
    </source>
</evidence>
<dbReference type="CDD" id="cd02440">
    <property type="entry name" value="AdoMet_MTases"/>
    <property type="match status" value="1"/>
</dbReference>
<comment type="catalytic activity">
    <reaction evidence="7">
        <text>adenosine(1518)/adenosine(1519) in 16S rRNA + 4 S-adenosyl-L-methionine = N(6)-dimethyladenosine(1518)/N(6)-dimethyladenosine(1519) in 16S rRNA + 4 S-adenosyl-L-homocysteine + 4 H(+)</text>
        <dbReference type="Rhea" id="RHEA:19609"/>
        <dbReference type="Rhea" id="RHEA-COMP:10232"/>
        <dbReference type="Rhea" id="RHEA-COMP:10233"/>
        <dbReference type="ChEBI" id="CHEBI:15378"/>
        <dbReference type="ChEBI" id="CHEBI:57856"/>
        <dbReference type="ChEBI" id="CHEBI:59789"/>
        <dbReference type="ChEBI" id="CHEBI:74411"/>
        <dbReference type="ChEBI" id="CHEBI:74493"/>
        <dbReference type="EC" id="2.1.1.182"/>
    </reaction>
</comment>
<comment type="subcellular location">
    <subcellularLocation>
        <location evidence="7">Cytoplasm</location>
    </subcellularLocation>
</comment>
<dbReference type="PANTHER" id="PTHR11727:SF7">
    <property type="entry name" value="DIMETHYLADENOSINE TRANSFERASE-RELATED"/>
    <property type="match status" value="1"/>
</dbReference>
<feature type="binding site" evidence="7 8">
    <location>
        <position position="15"/>
    </location>
    <ligand>
        <name>S-adenosyl-L-methionine</name>
        <dbReference type="ChEBI" id="CHEBI:59789"/>
    </ligand>
</feature>
<dbReference type="Gene3D" id="3.40.50.150">
    <property type="entry name" value="Vaccinia Virus protein VP39"/>
    <property type="match status" value="1"/>
</dbReference>
<evidence type="ECO:0000313" key="10">
    <source>
        <dbReference type="EMBL" id="TKW61228.1"/>
    </source>
</evidence>
<dbReference type="InterPro" id="IPR011530">
    <property type="entry name" value="rRNA_adenine_dimethylase"/>
</dbReference>
<keyword evidence="1 7" id="KW-0963">Cytoplasm</keyword>
<dbReference type="InterPro" id="IPR023165">
    <property type="entry name" value="rRNA_Ade_diMease-like_C"/>
</dbReference>
<feature type="binding site" evidence="7 8">
    <location>
        <position position="87"/>
    </location>
    <ligand>
        <name>S-adenosyl-L-methionine</name>
        <dbReference type="ChEBI" id="CHEBI:59789"/>
    </ligand>
</feature>
<dbReference type="InterPro" id="IPR001737">
    <property type="entry name" value="KsgA/Erm"/>
</dbReference>
<organism evidence="10 11">
    <name type="scientific">Blastochloris viridis</name>
    <name type="common">Rhodopseudomonas viridis</name>
    <dbReference type="NCBI Taxonomy" id="1079"/>
    <lineage>
        <taxon>Bacteria</taxon>
        <taxon>Pseudomonadati</taxon>
        <taxon>Pseudomonadota</taxon>
        <taxon>Alphaproteobacteria</taxon>
        <taxon>Hyphomicrobiales</taxon>
        <taxon>Blastochloridaceae</taxon>
        <taxon>Blastochloris</taxon>
    </lineage>
</organism>
<dbReference type="PANTHER" id="PTHR11727">
    <property type="entry name" value="DIMETHYLADENOSINE TRANSFERASE"/>
    <property type="match status" value="1"/>
</dbReference>
<dbReference type="PROSITE" id="PS51689">
    <property type="entry name" value="SAM_RNA_A_N6_MT"/>
    <property type="match status" value="1"/>
</dbReference>
<dbReference type="Pfam" id="PF00398">
    <property type="entry name" value="RrnaAD"/>
    <property type="match status" value="1"/>
</dbReference>
<keyword evidence="2 7" id="KW-0698">rRNA processing</keyword>